<keyword evidence="1" id="KW-0067">ATP-binding</keyword>
<name>A0A481YXM4_9VIRU</name>
<dbReference type="PANTHER" id="PTHR44167:SF24">
    <property type="entry name" value="SERINE_THREONINE-PROTEIN KINASE CHK2"/>
    <property type="match status" value="1"/>
</dbReference>
<dbReference type="PROSITE" id="PS50011">
    <property type="entry name" value="PROTEIN_KINASE_DOM"/>
    <property type="match status" value="1"/>
</dbReference>
<sequence>MIQTIALLHQDLGSYSDKDIQLMAKYTNLKVQSVEDLRWLLAIKFAGNIQFGMMSNNSICKSRFIYIKDLGRGAFGEVYEVFDKQLEKKLALKVVHSTSDEGLEKEIIIIRKLSSYKIPNVVQYIGDGYCSLLNNKRYYTMDIQDEKLYQFIENKDRLTQTNLFTIFFELVYTLMKFRQVQFKHRDISEWNVLYKVTKDPREYTLLSGKTLSFKTLIQPIISDFNTSVFEAVDPNDPNEVNDVSAILELVLKLADVTDWESDDDYHKLEHIIHLFADDDLSPEFAGQILEKLAPLVQ</sequence>
<evidence type="ECO:0000259" key="2">
    <source>
        <dbReference type="PROSITE" id="PS50011"/>
    </source>
</evidence>
<keyword evidence="3" id="KW-0418">Kinase</keyword>
<feature type="domain" description="Protein kinase" evidence="2">
    <location>
        <begin position="64"/>
        <end position="297"/>
    </location>
</feature>
<feature type="binding site" evidence="1">
    <location>
        <position position="93"/>
    </location>
    <ligand>
        <name>ATP</name>
        <dbReference type="ChEBI" id="CHEBI:30616"/>
    </ligand>
</feature>
<dbReference type="PANTHER" id="PTHR44167">
    <property type="entry name" value="OVARIAN-SPECIFIC SERINE/THREONINE-PROTEIN KINASE LOK-RELATED"/>
    <property type="match status" value="1"/>
</dbReference>
<reference evidence="3" key="1">
    <citation type="journal article" date="2019" name="MBio">
        <title>Virus Genomes from Deep Sea Sediments Expand the Ocean Megavirome and Support Independent Origins of Viral Gigantism.</title>
        <authorList>
            <person name="Backstrom D."/>
            <person name="Yutin N."/>
            <person name="Jorgensen S.L."/>
            <person name="Dharamshi J."/>
            <person name="Homa F."/>
            <person name="Zaremba-Niedwiedzka K."/>
            <person name="Spang A."/>
            <person name="Wolf Y.I."/>
            <person name="Koonin E.V."/>
            <person name="Ettema T.J."/>
        </authorList>
    </citation>
    <scope>NUCLEOTIDE SEQUENCE</scope>
</reference>
<evidence type="ECO:0000313" key="3">
    <source>
        <dbReference type="EMBL" id="QBK87555.1"/>
    </source>
</evidence>
<keyword evidence="3" id="KW-0808">Transferase</keyword>
<organism evidence="3">
    <name type="scientific">Marseillevirus LCMAC201</name>
    <dbReference type="NCBI Taxonomy" id="2506605"/>
    <lineage>
        <taxon>Viruses</taxon>
        <taxon>Varidnaviria</taxon>
        <taxon>Bamfordvirae</taxon>
        <taxon>Nucleocytoviricota</taxon>
        <taxon>Megaviricetes</taxon>
        <taxon>Pimascovirales</taxon>
        <taxon>Pimascovirales incertae sedis</taxon>
        <taxon>Marseilleviridae</taxon>
    </lineage>
</organism>
<dbReference type="InterPro" id="IPR017441">
    <property type="entry name" value="Protein_kinase_ATP_BS"/>
</dbReference>
<dbReference type="SMART" id="SM00220">
    <property type="entry name" value="S_TKc"/>
    <property type="match status" value="1"/>
</dbReference>
<protein>
    <submittedName>
        <fullName evidence="3">Protein kinase</fullName>
    </submittedName>
</protein>
<dbReference type="SUPFAM" id="SSF56112">
    <property type="entry name" value="Protein kinase-like (PK-like)"/>
    <property type="match status" value="1"/>
</dbReference>
<accession>A0A481YXM4</accession>
<dbReference type="EMBL" id="MK500358">
    <property type="protein sequence ID" value="QBK87555.1"/>
    <property type="molecule type" value="Genomic_DNA"/>
</dbReference>
<proteinExistence type="predicted"/>
<keyword evidence="1" id="KW-0547">Nucleotide-binding</keyword>
<dbReference type="Pfam" id="PF00069">
    <property type="entry name" value="Pkinase"/>
    <property type="match status" value="1"/>
</dbReference>
<evidence type="ECO:0000256" key="1">
    <source>
        <dbReference type="PROSITE-ProRule" id="PRU10141"/>
    </source>
</evidence>
<gene>
    <name evidence="3" type="ORF">LCMAC201_04680</name>
</gene>
<dbReference type="GO" id="GO:0004672">
    <property type="term" value="F:protein kinase activity"/>
    <property type="evidence" value="ECO:0007669"/>
    <property type="project" value="InterPro"/>
</dbReference>
<dbReference type="Gene3D" id="1.10.510.10">
    <property type="entry name" value="Transferase(Phosphotransferase) domain 1"/>
    <property type="match status" value="1"/>
</dbReference>
<dbReference type="GO" id="GO:0005524">
    <property type="term" value="F:ATP binding"/>
    <property type="evidence" value="ECO:0007669"/>
    <property type="project" value="UniProtKB-UniRule"/>
</dbReference>
<dbReference type="InterPro" id="IPR011009">
    <property type="entry name" value="Kinase-like_dom_sf"/>
</dbReference>
<dbReference type="PROSITE" id="PS00107">
    <property type="entry name" value="PROTEIN_KINASE_ATP"/>
    <property type="match status" value="1"/>
</dbReference>
<dbReference type="InterPro" id="IPR000719">
    <property type="entry name" value="Prot_kinase_dom"/>
</dbReference>